<dbReference type="Gene3D" id="1.10.3910.10">
    <property type="entry name" value="SP0561-like"/>
    <property type="match status" value="1"/>
</dbReference>
<dbReference type="NCBIfam" id="TIGR03980">
    <property type="entry name" value="prismane_assoc"/>
    <property type="match status" value="1"/>
</dbReference>
<comment type="caution">
    <text evidence="2">The sequence shown here is derived from an EMBL/GenBank/DDBJ whole genome shotgun (WGS) entry which is preliminary data.</text>
</comment>
<evidence type="ECO:0000313" key="2">
    <source>
        <dbReference type="EMBL" id="OGC48901.1"/>
    </source>
</evidence>
<dbReference type="STRING" id="1802610.A2W32_00405"/>
<dbReference type="EMBL" id="MEUT01000059">
    <property type="protein sequence ID" value="OGC48901.1"/>
    <property type="molecule type" value="Genomic_DNA"/>
</dbReference>
<dbReference type="SUPFAM" id="SSF140683">
    <property type="entry name" value="SP0561-like"/>
    <property type="match status" value="1"/>
</dbReference>
<feature type="domain" description="DUF1858" evidence="1">
    <location>
        <begin position="5"/>
        <end position="56"/>
    </location>
</feature>
<dbReference type="InterPro" id="IPR015077">
    <property type="entry name" value="DUF1858"/>
</dbReference>
<protein>
    <recommendedName>
        <fullName evidence="1">DUF1858 domain-containing protein</fullName>
    </recommendedName>
</protein>
<dbReference type="Pfam" id="PF08984">
    <property type="entry name" value="DUF1858"/>
    <property type="match status" value="1"/>
</dbReference>
<evidence type="ECO:0000259" key="1">
    <source>
        <dbReference type="Pfam" id="PF08984"/>
    </source>
</evidence>
<proteinExistence type="predicted"/>
<sequence>MNPRIRKDSNLAEVVFKYPLAAEILLDYGLHCVGCFANSFDTIEMGAKVHGMSDQEINEIVDRINEAIEFKE</sequence>
<reference evidence="2 3" key="1">
    <citation type="journal article" date="2016" name="Nat. Commun.">
        <title>Thousands of microbial genomes shed light on interconnected biogeochemical processes in an aquifer system.</title>
        <authorList>
            <person name="Anantharaman K."/>
            <person name="Brown C.T."/>
            <person name="Hug L.A."/>
            <person name="Sharon I."/>
            <person name="Castelle C.J."/>
            <person name="Probst A.J."/>
            <person name="Thomas B.C."/>
            <person name="Singh A."/>
            <person name="Wilkins M.J."/>
            <person name="Karaoz U."/>
            <person name="Brodie E.L."/>
            <person name="Williams K.H."/>
            <person name="Hubbard S.S."/>
            <person name="Banfield J.F."/>
        </authorList>
    </citation>
    <scope>NUCLEOTIDE SEQUENCE [LARGE SCALE GENOMIC DNA]</scope>
</reference>
<dbReference type="PANTHER" id="PTHR39341:SF1">
    <property type="entry name" value="DUF1858 DOMAIN-CONTAINING PROTEIN"/>
    <property type="match status" value="1"/>
</dbReference>
<dbReference type="PANTHER" id="PTHR39341">
    <property type="entry name" value="BSL7085 PROTEIN"/>
    <property type="match status" value="1"/>
</dbReference>
<dbReference type="Proteomes" id="UP000177371">
    <property type="component" value="Unassembled WGS sequence"/>
</dbReference>
<accession>A0A1F4UVC0</accession>
<gene>
    <name evidence="2" type="ORF">A2W32_00405</name>
</gene>
<name>A0A1F4UVC0_UNCKA</name>
<dbReference type="AlphaFoldDB" id="A0A1F4UVC0"/>
<dbReference type="InterPro" id="IPR038062">
    <property type="entry name" value="ScdA-like_N_sf"/>
</dbReference>
<organism evidence="2 3">
    <name type="scientific">candidate division WWE3 bacterium RBG_16_37_10</name>
    <dbReference type="NCBI Taxonomy" id="1802610"/>
    <lineage>
        <taxon>Bacteria</taxon>
        <taxon>Katanobacteria</taxon>
    </lineage>
</organism>
<evidence type="ECO:0000313" key="3">
    <source>
        <dbReference type="Proteomes" id="UP000177371"/>
    </source>
</evidence>
<dbReference type="InterPro" id="IPR023883">
    <property type="entry name" value="CHP03980_redox-disulphide"/>
</dbReference>